<sequence>MKHLYSTFAVLLLILLTPIAGFAQRNNAKPKSVITRTIIGCTLGETTLEQLKEKIKEQGGEIQKIEDGKEGPRVQVVYASGVKFFGKIQDAVILKTVDGVLFTVAFIITEKDEADRLKISLPDKYEGWEKTHTNRLSQPYEGGYSDSRSLVVLSYKNDGEYSEKFKLAILLYLDRKLSKKSEEIENSDL</sequence>
<reference evidence="1" key="1">
    <citation type="journal article" date="2021" name="Proc. Natl. Acad. Sci. U.S.A.">
        <title>A Catalog of Tens of Thousands of Viruses from Human Metagenomes Reveals Hidden Associations with Chronic Diseases.</title>
        <authorList>
            <person name="Tisza M.J."/>
            <person name="Buck C.B."/>
        </authorList>
    </citation>
    <scope>NUCLEOTIDE SEQUENCE</scope>
    <source>
        <strain evidence="1">Ctmwf23</strain>
    </source>
</reference>
<proteinExistence type="predicted"/>
<accession>A0A8S5T817</accession>
<name>A0A8S5T817_9CAUD</name>
<evidence type="ECO:0000313" key="1">
    <source>
        <dbReference type="EMBL" id="DAF59119.1"/>
    </source>
</evidence>
<organism evidence="1">
    <name type="scientific">Siphoviridae sp. ctmwf23</name>
    <dbReference type="NCBI Taxonomy" id="2827935"/>
    <lineage>
        <taxon>Viruses</taxon>
        <taxon>Duplodnaviria</taxon>
        <taxon>Heunggongvirae</taxon>
        <taxon>Uroviricota</taxon>
        <taxon>Caudoviricetes</taxon>
    </lineage>
</organism>
<protein>
    <submittedName>
        <fullName evidence="1">Uncharacterized protein</fullName>
    </submittedName>
</protein>
<dbReference type="EMBL" id="BK032763">
    <property type="protein sequence ID" value="DAF59119.1"/>
    <property type="molecule type" value="Genomic_DNA"/>
</dbReference>